<reference evidence="1" key="2">
    <citation type="submission" date="2020-09" db="EMBL/GenBank/DDBJ databases">
        <authorList>
            <person name="Sun Q."/>
            <person name="Ohkuma M."/>
        </authorList>
    </citation>
    <scope>NUCLEOTIDE SEQUENCE</scope>
    <source>
        <strain evidence="1">JCM 18487</strain>
    </source>
</reference>
<proteinExistence type="predicted"/>
<evidence type="ECO:0000313" key="1">
    <source>
        <dbReference type="EMBL" id="GGJ07904.1"/>
    </source>
</evidence>
<dbReference type="EMBL" id="BMOY01000023">
    <property type="protein sequence ID" value="GGJ07904.1"/>
    <property type="molecule type" value="Genomic_DNA"/>
</dbReference>
<protein>
    <submittedName>
        <fullName evidence="1">Uncharacterized protein</fullName>
    </submittedName>
</protein>
<dbReference type="Proteomes" id="UP000637695">
    <property type="component" value="Unassembled WGS sequence"/>
</dbReference>
<accession>A0A917NM11</accession>
<keyword evidence="2" id="KW-1185">Reference proteome</keyword>
<reference evidence="1" key="1">
    <citation type="journal article" date="2014" name="Int. J. Syst. Evol. Microbiol.">
        <title>Complete genome sequence of Corynebacterium casei LMG S-19264T (=DSM 44701T), isolated from a smear-ripened cheese.</title>
        <authorList>
            <consortium name="US DOE Joint Genome Institute (JGI-PGF)"/>
            <person name="Walter F."/>
            <person name="Albersmeier A."/>
            <person name="Kalinowski J."/>
            <person name="Ruckert C."/>
        </authorList>
    </citation>
    <scope>NUCLEOTIDE SEQUENCE</scope>
    <source>
        <strain evidence="1">JCM 18487</strain>
    </source>
</reference>
<sequence>MDDKAYVIRYGKHGTWHLSAPMTRKVADKQAKLLELNGFEVEVLRRDQVRVPANQR</sequence>
<dbReference type="AlphaFoldDB" id="A0A917NM11"/>
<name>A0A917NM11_9BACL</name>
<comment type="caution">
    <text evidence="1">The sequence shown here is derived from an EMBL/GenBank/DDBJ whole genome shotgun (WGS) entry which is preliminary data.</text>
</comment>
<dbReference type="RefSeq" id="WP_188882335.1">
    <property type="nucleotide sequence ID" value="NZ_BMOY01000023.1"/>
</dbReference>
<evidence type="ECO:0000313" key="2">
    <source>
        <dbReference type="Proteomes" id="UP000637695"/>
    </source>
</evidence>
<gene>
    <name evidence="1" type="ORF">GCM10010885_16290</name>
</gene>
<organism evidence="1 2">
    <name type="scientific">Alicyclobacillus cellulosilyticus</name>
    <dbReference type="NCBI Taxonomy" id="1003997"/>
    <lineage>
        <taxon>Bacteria</taxon>
        <taxon>Bacillati</taxon>
        <taxon>Bacillota</taxon>
        <taxon>Bacilli</taxon>
        <taxon>Bacillales</taxon>
        <taxon>Alicyclobacillaceae</taxon>
        <taxon>Alicyclobacillus</taxon>
    </lineage>
</organism>